<proteinExistence type="predicted"/>
<dbReference type="Proteomes" id="UP000051202">
    <property type="component" value="Unassembled WGS sequence"/>
</dbReference>
<gene>
    <name evidence="1" type="ORF">AS194_12700</name>
</gene>
<name>A0A0T6DN55_9GAMM</name>
<dbReference type="EMBL" id="LNDJ01000132">
    <property type="protein sequence ID" value="KRU21250.1"/>
    <property type="molecule type" value="Genomic_DNA"/>
</dbReference>
<protein>
    <submittedName>
        <fullName evidence="1">Uncharacterized protein</fullName>
    </submittedName>
</protein>
<dbReference type="RefSeq" id="WP_025643904.1">
    <property type="nucleotide sequence ID" value="NZ_JBHOFW010000020.1"/>
</dbReference>
<sequence>MNKVSYHIDKLPPLTAKQQADLEYLATLSDDDIDLSDIPEITDWSGAIRGSIKPQTLTTEASVISPSILAKFKDRAKQTGGNYQDMINDALEEYLTDH</sequence>
<accession>A0A0T6DN55</accession>
<reference evidence="1 2" key="1">
    <citation type="submission" date="2015-11" db="EMBL/GenBank/DDBJ databases">
        <title>Permanent draft genome of Psychrobacter piscatorii LQ58.</title>
        <authorList>
            <person name="Zhou M."/>
            <person name="Dong B."/>
            <person name="Liu Q."/>
        </authorList>
    </citation>
    <scope>NUCLEOTIDE SEQUENCE [LARGE SCALE GENOMIC DNA]</scope>
    <source>
        <strain evidence="1 2">LQ58</strain>
    </source>
</reference>
<evidence type="ECO:0000313" key="2">
    <source>
        <dbReference type="Proteomes" id="UP000051202"/>
    </source>
</evidence>
<dbReference type="AlphaFoldDB" id="A0A0T6DN55"/>
<organism evidence="1 2">
    <name type="scientific">Psychrobacter piscatorii</name>
    <dbReference type="NCBI Taxonomy" id="554343"/>
    <lineage>
        <taxon>Bacteria</taxon>
        <taxon>Pseudomonadati</taxon>
        <taxon>Pseudomonadota</taxon>
        <taxon>Gammaproteobacteria</taxon>
        <taxon>Moraxellales</taxon>
        <taxon>Moraxellaceae</taxon>
        <taxon>Psychrobacter</taxon>
    </lineage>
</organism>
<comment type="caution">
    <text evidence="1">The sequence shown here is derived from an EMBL/GenBank/DDBJ whole genome shotgun (WGS) entry which is preliminary data.</text>
</comment>
<evidence type="ECO:0000313" key="1">
    <source>
        <dbReference type="EMBL" id="KRU21250.1"/>
    </source>
</evidence>
<keyword evidence="2" id="KW-1185">Reference proteome</keyword>